<proteinExistence type="predicted"/>
<dbReference type="AlphaFoldDB" id="A0A564Y6P3"/>
<protein>
    <submittedName>
        <fullName evidence="1">Uncharacterized protein</fullName>
    </submittedName>
</protein>
<evidence type="ECO:0000313" key="1">
    <source>
        <dbReference type="EMBL" id="VUZ42223.1"/>
    </source>
</evidence>
<keyword evidence="2" id="KW-1185">Reference proteome</keyword>
<dbReference type="Proteomes" id="UP000321570">
    <property type="component" value="Unassembled WGS sequence"/>
</dbReference>
<sequence>MVGQGDLLILKWALQKSLGEGTTEEILDAFIFLLRTTSHPALNDHSSAEILTERNPRTICSVHLSRDSTFLSLPTRAKKTLTTDTAVYIGNHRPNGTWAESIIRARRGGVLYEGDVDGRARVCDRNHPKPE</sequence>
<name>A0A564Y6P3_HYMDI</name>
<evidence type="ECO:0000313" key="2">
    <source>
        <dbReference type="Proteomes" id="UP000321570"/>
    </source>
</evidence>
<gene>
    <name evidence="1" type="ORF">WMSIL1_LOCUS2908</name>
</gene>
<accession>A0A564Y6P3</accession>
<reference evidence="1 2" key="1">
    <citation type="submission" date="2019-07" db="EMBL/GenBank/DDBJ databases">
        <authorList>
            <person name="Jastrzebski P J."/>
            <person name="Paukszto L."/>
            <person name="Jastrzebski P J."/>
        </authorList>
    </citation>
    <scope>NUCLEOTIDE SEQUENCE [LARGE SCALE GENOMIC DNA]</scope>
    <source>
        <strain evidence="1 2">WMS-il1</strain>
    </source>
</reference>
<organism evidence="1 2">
    <name type="scientific">Hymenolepis diminuta</name>
    <name type="common">Rat tapeworm</name>
    <dbReference type="NCBI Taxonomy" id="6216"/>
    <lineage>
        <taxon>Eukaryota</taxon>
        <taxon>Metazoa</taxon>
        <taxon>Spiralia</taxon>
        <taxon>Lophotrochozoa</taxon>
        <taxon>Platyhelminthes</taxon>
        <taxon>Cestoda</taxon>
        <taxon>Eucestoda</taxon>
        <taxon>Cyclophyllidea</taxon>
        <taxon>Hymenolepididae</taxon>
        <taxon>Hymenolepis</taxon>
    </lineage>
</organism>
<dbReference type="EMBL" id="CABIJS010000088">
    <property type="protein sequence ID" value="VUZ42223.1"/>
    <property type="molecule type" value="Genomic_DNA"/>
</dbReference>